<keyword evidence="2" id="KW-1185">Reference proteome</keyword>
<dbReference type="EMBL" id="CAJJDN010000031">
    <property type="protein sequence ID" value="CAD8073687.1"/>
    <property type="molecule type" value="Genomic_DNA"/>
</dbReference>
<dbReference type="AlphaFoldDB" id="A0A8S1M1H7"/>
<gene>
    <name evidence="1" type="ORF">PSON_ATCC_30995.1.T0310086</name>
</gene>
<sequence length="245" mass="29011">MNRIIITEIGDSIRKDLKDDCSPNDYNFTTSKRHLRFKTNTSESTVELKRQTTINPLLYQKELVSIAQTKLYNKAKLSLQGQTQQLKNCIQEDLNLPKKSSYLNKNLDKLVHKIMDKQDQFTKRKSQLLRQLMLMKQSDRSKSNYTLAFKDNEKTQTILQCRSIVNAEGKLEQLQRRFQRQSQADLRMRQRLASYLEQSQENSQSRFNINYSGFTIQRKELINKSNSQIRIRMQQNYCNKQINTD</sequence>
<proteinExistence type="predicted"/>
<protein>
    <submittedName>
        <fullName evidence="1">Uncharacterized protein</fullName>
    </submittedName>
</protein>
<evidence type="ECO:0000313" key="1">
    <source>
        <dbReference type="EMBL" id="CAD8073687.1"/>
    </source>
</evidence>
<dbReference type="Proteomes" id="UP000692954">
    <property type="component" value="Unassembled WGS sequence"/>
</dbReference>
<evidence type="ECO:0000313" key="2">
    <source>
        <dbReference type="Proteomes" id="UP000692954"/>
    </source>
</evidence>
<reference evidence="1" key="1">
    <citation type="submission" date="2021-01" db="EMBL/GenBank/DDBJ databases">
        <authorList>
            <consortium name="Genoscope - CEA"/>
            <person name="William W."/>
        </authorList>
    </citation>
    <scope>NUCLEOTIDE SEQUENCE</scope>
</reference>
<organism evidence="1 2">
    <name type="scientific">Paramecium sonneborni</name>
    <dbReference type="NCBI Taxonomy" id="65129"/>
    <lineage>
        <taxon>Eukaryota</taxon>
        <taxon>Sar</taxon>
        <taxon>Alveolata</taxon>
        <taxon>Ciliophora</taxon>
        <taxon>Intramacronucleata</taxon>
        <taxon>Oligohymenophorea</taxon>
        <taxon>Peniculida</taxon>
        <taxon>Parameciidae</taxon>
        <taxon>Paramecium</taxon>
    </lineage>
</organism>
<accession>A0A8S1M1H7</accession>
<name>A0A8S1M1H7_9CILI</name>
<comment type="caution">
    <text evidence="1">The sequence shown here is derived from an EMBL/GenBank/DDBJ whole genome shotgun (WGS) entry which is preliminary data.</text>
</comment>
<dbReference type="OrthoDB" id="292155at2759"/>